<gene>
    <name evidence="2" type="primary">HLA-DQA1</name>
</gene>
<reference evidence="2 3" key="1">
    <citation type="journal article" date="2001" name="Nature">
        <title>Initial sequencing and analysis of the human genome.</title>
        <authorList>
            <consortium name="International Human Genome Sequencing Consortium"/>
            <person name="Lander E.S."/>
            <person name="Linton L.M."/>
            <person name="Birren B."/>
            <person name="Nusbaum C."/>
            <person name="Zody M.C."/>
            <person name="Baldwin J."/>
            <person name="Devon K."/>
            <person name="Dewar K."/>
            <person name="Doyle M."/>
            <person name="FitzHugh W."/>
            <person name="Funke R."/>
            <person name="Gage D."/>
            <person name="Harris K."/>
            <person name="Heaford A."/>
            <person name="Howland J."/>
            <person name="Kann L."/>
            <person name="Lehoczky J."/>
            <person name="LeVine R."/>
            <person name="McEwan P."/>
            <person name="McKernan K."/>
            <person name="Meldrim J."/>
            <person name="Mesirov J.P."/>
            <person name="Miranda C."/>
            <person name="Morris W."/>
            <person name="Naylor J."/>
            <person name="Raymond C."/>
            <person name="Rosetti M."/>
            <person name="Santos R."/>
            <person name="Sheridan A."/>
            <person name="Sougnez C."/>
            <person name="Stange-Thomann N."/>
            <person name="Stojanovic N."/>
            <person name="Subramanian A."/>
            <person name="Wyman D."/>
            <person name="Rogers J."/>
            <person name="Sulston J."/>
            <person name="Ainscough R."/>
            <person name="Beck S."/>
            <person name="Bentley D."/>
            <person name="Burton J."/>
            <person name="Clee C."/>
            <person name="Carter N."/>
            <person name="Coulson A."/>
            <person name="Deadman R."/>
            <person name="Deloukas P."/>
            <person name="Dunham A."/>
            <person name="Dunham I."/>
            <person name="Durbin R."/>
            <person name="French L."/>
            <person name="Grafham D."/>
            <person name="Gregory S."/>
            <person name="Hubbard T."/>
            <person name="Humphray S."/>
            <person name="Hunt A."/>
            <person name="Jones M."/>
            <person name="Lloyd C."/>
            <person name="McMurray A."/>
            <person name="Matthews L."/>
            <person name="Mercer S."/>
            <person name="Milne S."/>
            <person name="Mullikin J.C."/>
            <person name="Mungall A."/>
            <person name="Plumb R."/>
            <person name="Ross M."/>
            <person name="Shownkeen R."/>
            <person name="Sims S."/>
            <person name="Waterston R.H."/>
            <person name="Wilson R.K."/>
            <person name="Hillier L.W."/>
            <person name="McPherson J.D."/>
            <person name="Marra M.A."/>
            <person name="Mardis E.R."/>
            <person name="Fulton L.A."/>
            <person name="Chinwalla A.T."/>
            <person name="Pepin K.H."/>
            <person name="Gish W.R."/>
            <person name="Chissoe S.L."/>
            <person name="Wendl M.C."/>
            <person name="Delehaunty K.D."/>
            <person name="Miner T.L."/>
            <person name="Delehaunty A."/>
            <person name="Kramer J.B."/>
            <person name="Cook L.L."/>
            <person name="Fulton R.S."/>
            <person name="Johnson D.L."/>
            <person name="Minx P.J."/>
            <person name="Clifton S.W."/>
            <person name="Hawkins T."/>
            <person name="Branscomb E."/>
            <person name="Predki P."/>
            <person name="Richardson P."/>
            <person name="Wenning S."/>
            <person name="Slezak T."/>
            <person name="Doggett N."/>
            <person name="Cheng J.F."/>
            <person name="Olsen A."/>
            <person name="Lucas S."/>
            <person name="Elkin C."/>
            <person name="Uberbacher E."/>
            <person name="Frazier M."/>
            <person name="Gibbs R.A."/>
            <person name="Muzny D.M."/>
            <person name="Scherer S.E."/>
            <person name="Bouck J.B."/>
            <person name="Sodergren E.J."/>
            <person name="Worley K.C."/>
            <person name="Rives C.M."/>
            <person name="Gorrell J.H."/>
            <person name="Metzker M.L."/>
            <person name="Naylor S.L."/>
            <person name="Kucherlapati R.S."/>
            <person name="Nelson D.L."/>
            <person name="Weinstock G.M."/>
            <person name="Sakaki Y."/>
            <person name="Fujiyama A."/>
            <person name="Hattori M."/>
            <person name="Yada T."/>
            <person name="Toyoda A."/>
            <person name="Itoh T."/>
            <person name="Kawagoe C."/>
            <person name="Watanabe H."/>
            <person name="Totoki Y."/>
            <person name="Taylor T."/>
            <person name="Weissenbach J."/>
            <person name="Heilig R."/>
            <person name="Saurin W."/>
            <person name="Artiguenave F."/>
            <person name="Brottier P."/>
            <person name="Bruls T."/>
            <person name="Pelletier E."/>
            <person name="Robert C."/>
            <person name="Wincker P."/>
            <person name="Smith D.R."/>
            <person name="Doucette-Stamm L."/>
            <person name="Rubenfield M."/>
            <person name="Weinstock K."/>
            <person name="Lee H.M."/>
            <person name="Dubois J."/>
            <person name="Rosenthal A."/>
            <person name="Platzer M."/>
            <person name="Nyakatura G."/>
            <person name="Taudien S."/>
            <person name="Rump A."/>
            <person name="Yang H."/>
            <person name="Yu J."/>
            <person name="Wang J."/>
            <person name="Huang G."/>
            <person name="Gu J."/>
            <person name="Hood L."/>
            <person name="Rowen L."/>
            <person name="Madan A."/>
            <person name="Qin S."/>
            <person name="Davis R.W."/>
            <person name="Federspiel N.A."/>
            <person name="Abola A.P."/>
            <person name="Proctor M.J."/>
            <person name="Myers R.M."/>
            <person name="Schmutz J."/>
            <person name="Dickson M."/>
            <person name="Grimwood J."/>
            <person name="Cox D.R."/>
            <person name="Olson M.V."/>
            <person name="Kaul R."/>
            <person name="Raymond C."/>
            <person name="Shimizu N."/>
            <person name="Kawasaki K."/>
            <person name="Minoshima S."/>
            <person name="Evans G.A."/>
            <person name="Athanasiou M."/>
            <person name="Schultz R."/>
            <person name="Roe B.A."/>
            <person name="Chen F."/>
            <person name="Pan H."/>
            <person name="Ramser J."/>
            <person name="Lehrach H."/>
            <person name="Reinhardt R."/>
            <person name="McCombie W.R."/>
            <person name="de la Bastide M."/>
            <person name="Dedhia N."/>
            <person name="Blocker H."/>
            <person name="Hornischer K."/>
            <person name="Nordsiek G."/>
            <person name="Agarwala R."/>
            <person name="Aravind L."/>
            <person name="Bailey J.A."/>
            <person name="Bateman A."/>
            <person name="Batzoglou S."/>
            <person name="Birney E."/>
            <person name="Bork P."/>
            <person name="Brown D.G."/>
            <person name="Burge C.B."/>
            <person name="Cerutti L."/>
            <person name="Chen H.C."/>
            <person name="Church D."/>
            <person name="Clamp M."/>
            <person name="Copley R.R."/>
            <person name="Doerks T."/>
            <person name="Eddy S.R."/>
            <person name="Eichler E.E."/>
            <person name="Furey T.S."/>
            <person name="Galagan J."/>
            <person name="Gilbert J.G."/>
            <person name="Harmon C."/>
            <person name="Hayashizaki Y."/>
            <person name="Haussler D."/>
            <person name="Hermjakob H."/>
            <person name="Hokamp K."/>
            <person name="Jang W."/>
            <person name="Johnson L.S."/>
            <person name="Jones T.A."/>
            <person name="Kasif S."/>
            <person name="Kaspryzk A."/>
            <person name="Kennedy S."/>
            <person name="Kent W.J."/>
            <person name="Kitts P."/>
            <person name="Koonin E.V."/>
            <person name="Korf I."/>
            <person name="Kulp D."/>
            <person name="Lancet D."/>
            <person name="Lowe T.M."/>
            <person name="McLysaght A."/>
            <person name="Mikkelsen T."/>
            <person name="Moran J.V."/>
            <person name="Mulder N."/>
            <person name="Pollara V.J."/>
            <person name="Ponting C.P."/>
            <person name="Schuler G."/>
            <person name="Schultz J."/>
            <person name="Slater G."/>
            <person name="Smit A.F."/>
            <person name="Stupka E."/>
            <person name="Szustakowski J."/>
            <person name="Thierry-Mieg D."/>
            <person name="Thierry-Mieg J."/>
            <person name="Wagner L."/>
            <person name="Wallis J."/>
            <person name="Wheeler R."/>
            <person name="Williams A."/>
            <person name="Wolf Y.I."/>
            <person name="Wolfe K.H."/>
            <person name="Yang S.P."/>
            <person name="Yeh R.F."/>
            <person name="Collins F."/>
            <person name="Guyer M.S."/>
            <person name="Peterson J."/>
            <person name="Felsenfeld A."/>
            <person name="Wetterstrand K.A."/>
            <person name="Patrinos A."/>
            <person name="Morgan M.J."/>
            <person name="de Jong P."/>
            <person name="Catanese J.J."/>
            <person name="Osoegawa K."/>
            <person name="Shizuya H."/>
            <person name="Choi S."/>
            <person name="Chen Y.J."/>
        </authorList>
    </citation>
    <scope>NUCLEOTIDE SEQUENCE [LARGE SCALE GENOMIC DNA]</scope>
</reference>
<evidence type="ECO:0000313" key="2">
    <source>
        <dbReference type="Ensembl" id="ENSP00000436546.1"/>
    </source>
</evidence>
<name>E9PI37_HUMAN</name>
<dbReference type="Ensembl" id="ENST00000482745.5">
    <property type="protein sequence ID" value="ENSP00000436546.1"/>
    <property type="gene ID" value="ENSG00000196735.14"/>
</dbReference>
<dbReference type="HGNC" id="HGNC:4942">
    <property type="gene designation" value="HLA-DQA1"/>
</dbReference>
<dbReference type="UCSC" id="uc063nrc.1">
    <property type="organism name" value="human"/>
</dbReference>
<feature type="signal peptide" evidence="1">
    <location>
        <begin position="1"/>
        <end position="23"/>
    </location>
</feature>
<organism evidence="2 3">
    <name type="scientific">Homo sapiens</name>
    <name type="common">Human</name>
    <dbReference type="NCBI Taxonomy" id="9606"/>
    <lineage>
        <taxon>Eukaryota</taxon>
        <taxon>Metazoa</taxon>
        <taxon>Chordata</taxon>
        <taxon>Craniata</taxon>
        <taxon>Vertebrata</taxon>
        <taxon>Euteleostomi</taxon>
        <taxon>Mammalia</taxon>
        <taxon>Eutheria</taxon>
        <taxon>Euarchontoglires</taxon>
        <taxon>Primates</taxon>
        <taxon>Haplorrhini</taxon>
        <taxon>Catarrhini</taxon>
        <taxon>Hominidae</taxon>
        <taxon>Homo</taxon>
    </lineage>
</organism>
<keyword evidence="1" id="KW-0732">Signal</keyword>
<evidence type="ECO:0000256" key="1">
    <source>
        <dbReference type="SAM" id="SignalP"/>
    </source>
</evidence>
<proteinExistence type="predicted"/>
<accession>E9PI37</accession>
<dbReference type="NIAGADS" id="ENSG00000196735"/>
<keyword evidence="3" id="KW-1185">Reference proteome</keyword>
<reference evidence="2" key="5">
    <citation type="submission" date="2025-09" db="UniProtKB">
        <authorList>
            <consortium name="Ensembl"/>
        </authorList>
    </citation>
    <scope>IDENTIFICATION</scope>
</reference>
<evidence type="ECO:0000313" key="3">
    <source>
        <dbReference type="Proteomes" id="UP000005640"/>
    </source>
</evidence>
<dbReference type="GeneTree" id="ENSGT00940000162892"/>
<dbReference type="HOGENOM" id="CLU_3067990_0_0_1"/>
<reference evidence="2 3" key="2">
    <citation type="journal article" date="2003" name="Nature">
        <title>The DNA sequence and analysis of human chromosome 6.</title>
        <authorList>
            <person name="Mungall A.J."/>
            <person name="Palmer S.A."/>
            <person name="Sims S.K."/>
            <person name="Edwards C.A."/>
            <person name="Ashurst J.L."/>
            <person name="Wilming L."/>
            <person name="Jones M.C."/>
            <person name="Horton R."/>
            <person name="Hunt S.E."/>
            <person name="Scott C.E."/>
            <person name="Gilbert J.G."/>
            <person name="Clamp M.E."/>
            <person name="Bethel G."/>
            <person name="Milne S."/>
            <person name="Ainscough R."/>
            <person name="Almeida J.P."/>
            <person name="Ambrose K.D."/>
            <person name="Andrews T.D."/>
            <person name="Ashwell R.I."/>
            <person name="Babbage A.K."/>
            <person name="Bagguley C.L."/>
            <person name="Bailey J."/>
            <person name="Banerjee R."/>
            <person name="Barker D.J."/>
            <person name="Barlow K.F."/>
            <person name="Bates K."/>
            <person name="Beare D.M."/>
            <person name="Beasley H."/>
            <person name="Beasley O."/>
            <person name="Bird C.P."/>
            <person name="Blakey S."/>
            <person name="Bray-Allen S."/>
            <person name="Brook J."/>
            <person name="Brown A.J."/>
            <person name="Brown J.Y."/>
            <person name="Burford D.C."/>
            <person name="Burrill W."/>
            <person name="Burton J."/>
            <person name="Carder C."/>
            <person name="Carter N.P."/>
            <person name="Chapman J.C."/>
            <person name="Clark S.Y."/>
            <person name="Clark G."/>
            <person name="Clee C.M."/>
            <person name="Clegg S."/>
            <person name="Cobley V."/>
            <person name="Collier R.E."/>
            <person name="Collins J.E."/>
            <person name="Colman L.K."/>
            <person name="Corby N.R."/>
            <person name="Coville G.J."/>
            <person name="Culley K.M."/>
            <person name="Dhami P."/>
            <person name="Davies J."/>
            <person name="Dunn M."/>
            <person name="Earthrowl M.E."/>
            <person name="Ellington A.E."/>
            <person name="Evans K.A."/>
            <person name="Faulkner L."/>
            <person name="Francis M.D."/>
            <person name="Frankish A."/>
            <person name="Frankland J."/>
            <person name="French L."/>
            <person name="Garner P."/>
            <person name="Garnett J."/>
            <person name="Ghori M.J."/>
            <person name="Gilby L.M."/>
            <person name="Gillson C.J."/>
            <person name="Glithero R.J."/>
            <person name="Grafham D.V."/>
            <person name="Grant M."/>
            <person name="Gribble S."/>
            <person name="Griffiths C."/>
            <person name="Griffiths M."/>
            <person name="Hall R."/>
            <person name="Halls K.S."/>
            <person name="Hammond S."/>
            <person name="Harley J.L."/>
            <person name="Hart E.A."/>
            <person name="Heath P.D."/>
            <person name="Heathcott R."/>
            <person name="Holmes S.J."/>
            <person name="Howden P.J."/>
            <person name="Howe K.L."/>
            <person name="Howell G.R."/>
            <person name="Huckle E."/>
            <person name="Humphray S.J."/>
            <person name="Humphries M.D."/>
            <person name="Hunt A.R."/>
            <person name="Johnson C.M."/>
            <person name="Joy A.A."/>
            <person name="Kay M."/>
            <person name="Keenan S.J."/>
            <person name="Kimberley A.M."/>
            <person name="King A."/>
            <person name="Laird G.K."/>
            <person name="Langford C."/>
            <person name="Lawlor S."/>
            <person name="Leongamornlert D.A."/>
            <person name="Leversha M."/>
            <person name="Lloyd C.R."/>
            <person name="Lloyd D.M."/>
            <person name="Loveland J.E."/>
            <person name="Lovell J."/>
            <person name="Martin S."/>
            <person name="Mashreghi-Mohammadi M."/>
            <person name="Maslen G.L."/>
            <person name="Matthews L."/>
            <person name="McCann O.T."/>
            <person name="McLaren S.J."/>
            <person name="McLay K."/>
            <person name="McMurray A."/>
            <person name="Moore M.J."/>
            <person name="Mullikin J.C."/>
            <person name="Niblett D."/>
            <person name="Nickerson T."/>
            <person name="Novik K.L."/>
            <person name="Oliver K."/>
            <person name="Overton-Larty E.K."/>
            <person name="Parker A."/>
            <person name="Patel R."/>
            <person name="Pearce A.V."/>
            <person name="Peck A.I."/>
            <person name="Phillimore B."/>
            <person name="Phillips S."/>
            <person name="Plumb R.W."/>
            <person name="Porter K.M."/>
            <person name="Ramsey Y."/>
            <person name="Ranby S.A."/>
            <person name="Rice C.M."/>
            <person name="Ross M.T."/>
            <person name="Searle S.M."/>
            <person name="Sehra H.K."/>
            <person name="Sheridan E."/>
            <person name="Skuce C.D."/>
            <person name="Smith S."/>
            <person name="Smith M."/>
            <person name="Spraggon L."/>
            <person name="Squares S.L."/>
            <person name="Steward C.A."/>
            <person name="Sycamore N."/>
            <person name="Tamlyn-Hall G."/>
            <person name="Tester J."/>
            <person name="Theaker A.J."/>
            <person name="Thomas D.W."/>
            <person name="Thorpe A."/>
            <person name="Tracey A."/>
            <person name="Tromans A."/>
            <person name="Tubby B."/>
            <person name="Wall M."/>
            <person name="Wallis J.M."/>
            <person name="West A.P."/>
            <person name="White S.S."/>
            <person name="Whitehead S.L."/>
            <person name="Whittaker H."/>
            <person name="Wild A."/>
            <person name="Willey D.J."/>
            <person name="Wilmer T.E."/>
            <person name="Wood J.M."/>
            <person name="Wray P.W."/>
            <person name="Wyatt J.C."/>
            <person name="Young L."/>
            <person name="Younger R.M."/>
            <person name="Bentley D.R."/>
            <person name="Coulson A."/>
            <person name="Durbin R."/>
            <person name="Hubbard T."/>
            <person name="Sulston J.E."/>
            <person name="Dunham I."/>
            <person name="Rogers J."/>
            <person name="Beck S."/>
        </authorList>
    </citation>
    <scope>NUCLEOTIDE SEQUENCE [LARGE SCALE GENOMIC DNA]</scope>
</reference>
<dbReference type="Ensembl" id="ENST00000482745.5">
    <property type="protein sequence ID" value="ENSP00000436546.1"/>
    <property type="gene ID" value="ENSG00000196735.13"/>
</dbReference>
<dbReference type="VEuPathDB" id="HostDB:ENSG00000196735"/>
<feature type="chain" id="PRO_5003242808" evidence="1">
    <location>
        <begin position="24"/>
        <end position="53"/>
    </location>
</feature>
<reference evidence="2 3" key="3">
    <citation type="journal article" date="2004" name="Nature">
        <title>Finishing the euchromatic sequence of the human genome.</title>
        <authorList>
            <consortium name="International Human Genome Sequencing Consortium"/>
        </authorList>
    </citation>
    <scope>NUCLEOTIDE SEQUENCE [LARGE SCALE GENOMIC DNA]</scope>
</reference>
<sequence length="53" mass="5642">MILNKALLLGALALTTVMSPCGGEDIVGSISDSLLLYRDGQWVCKTKVEKSDS</sequence>
<dbReference type="AlphaFoldDB" id="E9PI37"/>
<dbReference type="Proteomes" id="UP000005640">
    <property type="component" value="Chromosome 6"/>
</dbReference>
<dbReference type="ExpressionAtlas" id="E9PI37">
    <property type="expression patterns" value="baseline and differential"/>
</dbReference>
<protein>
    <submittedName>
        <fullName evidence="2">Major histocompatibility complex, class II, DQ alpha 1</fullName>
    </submittedName>
</protein>
<dbReference type="EMBL" id="AL662789">
    <property type="status" value="NOT_ANNOTATED_CDS"/>
    <property type="molecule type" value="Genomic_DNA"/>
</dbReference>
<dbReference type="OpenTargets" id="ENSG00000196735"/>
<dbReference type="Bgee" id="ENSG00000196735">
    <property type="expression patterns" value="Expressed in gall bladder and 162 other cell types or tissues"/>
</dbReference>
<dbReference type="ChiTaRS" id="HLA-DQA1">
    <property type="organism name" value="human"/>
</dbReference>
<reference evidence="2" key="4">
    <citation type="submission" date="2025-08" db="UniProtKB">
        <authorList>
            <consortium name="Ensembl"/>
        </authorList>
    </citation>
    <scope>IDENTIFICATION</scope>
</reference>